<name>K6BZG8_SCHAZ</name>
<dbReference type="InterPro" id="IPR030191">
    <property type="entry name" value="CodB"/>
</dbReference>
<comment type="similarity">
    <text evidence="2">Belongs to the purine-cytosine permease (2.A.39) family.</text>
</comment>
<dbReference type="AlphaFoldDB" id="K6BZG8"/>
<keyword evidence="4 6" id="KW-1133">Transmembrane helix</keyword>
<feature type="transmembrane region" description="Helical" evidence="6">
    <location>
        <begin position="28"/>
        <end position="48"/>
    </location>
</feature>
<dbReference type="STRING" id="1131731.BAZO_13979"/>
<comment type="caution">
    <text evidence="7">The sequence shown here is derived from an EMBL/GenBank/DDBJ whole genome shotgun (WGS) entry which is preliminary data.</text>
</comment>
<evidence type="ECO:0000313" key="7">
    <source>
        <dbReference type="EMBL" id="EKN64310.1"/>
    </source>
</evidence>
<dbReference type="Gene3D" id="1.10.4160.10">
    <property type="entry name" value="Hydantoin permease"/>
    <property type="match status" value="1"/>
</dbReference>
<dbReference type="PANTHER" id="PTHR30569:SF0">
    <property type="entry name" value="CYTOSINE PERMEASE"/>
    <property type="match status" value="1"/>
</dbReference>
<feature type="transmembrane region" description="Helical" evidence="6">
    <location>
        <begin position="433"/>
        <end position="453"/>
    </location>
</feature>
<dbReference type="GO" id="GO:0005886">
    <property type="term" value="C:plasma membrane"/>
    <property type="evidence" value="ECO:0007669"/>
    <property type="project" value="TreeGrafter"/>
</dbReference>
<evidence type="ECO:0000313" key="8">
    <source>
        <dbReference type="Proteomes" id="UP000006315"/>
    </source>
</evidence>
<organism evidence="7 8">
    <name type="scientific">Schinkia azotoformans LMG 9581</name>
    <dbReference type="NCBI Taxonomy" id="1131731"/>
    <lineage>
        <taxon>Bacteria</taxon>
        <taxon>Bacillati</taxon>
        <taxon>Bacillota</taxon>
        <taxon>Bacilli</taxon>
        <taxon>Bacillales</taxon>
        <taxon>Bacillaceae</taxon>
        <taxon>Calidifontibacillus/Schinkia group</taxon>
        <taxon>Schinkia</taxon>
    </lineage>
</organism>
<feature type="transmembrane region" description="Helical" evidence="6">
    <location>
        <begin position="204"/>
        <end position="227"/>
    </location>
</feature>
<evidence type="ECO:0000256" key="3">
    <source>
        <dbReference type="ARBA" id="ARBA00022692"/>
    </source>
</evidence>
<feature type="transmembrane region" description="Helical" evidence="6">
    <location>
        <begin position="136"/>
        <end position="157"/>
    </location>
</feature>
<dbReference type="PANTHER" id="PTHR30569">
    <property type="entry name" value="CYTOSINE TRANSPORTER CODB"/>
    <property type="match status" value="1"/>
</dbReference>
<feature type="transmembrane region" description="Helical" evidence="6">
    <location>
        <begin position="101"/>
        <end position="130"/>
    </location>
</feature>
<dbReference type="Proteomes" id="UP000006315">
    <property type="component" value="Unassembled WGS sequence"/>
</dbReference>
<feature type="transmembrane region" description="Helical" evidence="6">
    <location>
        <begin position="164"/>
        <end position="184"/>
    </location>
</feature>
<evidence type="ECO:0000256" key="6">
    <source>
        <dbReference type="SAM" id="Phobius"/>
    </source>
</evidence>
<dbReference type="EMBL" id="AJLR01000120">
    <property type="protein sequence ID" value="EKN64310.1"/>
    <property type="molecule type" value="Genomic_DNA"/>
</dbReference>
<feature type="transmembrane region" description="Helical" evidence="6">
    <location>
        <begin position="366"/>
        <end position="387"/>
    </location>
</feature>
<keyword evidence="3 6" id="KW-0812">Transmembrane</keyword>
<dbReference type="GO" id="GO:0015209">
    <property type="term" value="F:cytosine transmembrane transporter activity"/>
    <property type="evidence" value="ECO:0007669"/>
    <property type="project" value="InterPro"/>
</dbReference>
<protein>
    <submittedName>
        <fullName evidence="7">Cytosine/purine permease NCS1 family protein</fullName>
    </submittedName>
</protein>
<feature type="transmembrane region" description="Helical" evidence="6">
    <location>
        <begin position="341"/>
        <end position="360"/>
    </location>
</feature>
<dbReference type="PATRIC" id="fig|1131731.3.peg.2865"/>
<accession>K6BZG8</accession>
<dbReference type="RefSeq" id="WP_003332181.1">
    <property type="nucleotide sequence ID" value="NZ_AJLR01000120.1"/>
</dbReference>
<evidence type="ECO:0000256" key="1">
    <source>
        <dbReference type="ARBA" id="ARBA00004141"/>
    </source>
</evidence>
<feature type="transmembrane region" description="Helical" evidence="6">
    <location>
        <begin position="248"/>
        <end position="266"/>
    </location>
</feature>
<proteinExistence type="inferred from homology"/>
<keyword evidence="8" id="KW-1185">Reference proteome</keyword>
<evidence type="ECO:0000256" key="2">
    <source>
        <dbReference type="ARBA" id="ARBA00008974"/>
    </source>
</evidence>
<dbReference type="InterPro" id="IPR001248">
    <property type="entry name" value="Pur-cyt_permease"/>
</dbReference>
<keyword evidence="5 6" id="KW-0472">Membrane</keyword>
<dbReference type="Pfam" id="PF02133">
    <property type="entry name" value="Transp_cyt_pur"/>
    <property type="match status" value="1"/>
</dbReference>
<sequence>MSQKLENMMEDYSLEAVPAEMRRPWKDLAAVGVGIGSSLAVLLTGGLVTFMAGFWMGMLAAFIAFLVSTFFTISLGVISFRDGFSSNIISRAYAFGTRGSAIGSLIWAFMIIGFLGMESVLIGNSIFFYFDIEPTFTIKLIFYLILTAIWIVLSLFGNKLVSRVAEIMIPLLFLMLLFMVFLLMKQGSLVEAVTHGILVPNMTTSQGFAIALNATVVLAGLLAIVVADFTRFSKSTKDVVKVSVASNFSLFGVTMFFGAVITYFGYQLTNDYFLKQGMDPAAAGMAAITNPGITLVLAGGFWGLLTIIFSQSKVQVGNSYEGALALVNLFDTAFNWRPGRAVMVVLANIISLIFIFGNILHYIEAFLTIGSVLLCVWVTIVLTDYYVVRGTLKFGQKGIVNLDDIPAVNWIGLLTLVVSTFTGMAFYQQNWFQVPFIISTVCAFVLYLGLNYLKSQFTSSKKNNLNNISG</sequence>
<feature type="transmembrane region" description="Helical" evidence="6">
    <location>
        <begin position="54"/>
        <end position="80"/>
    </location>
</feature>
<comment type="subcellular location">
    <subcellularLocation>
        <location evidence="1">Membrane</location>
        <topology evidence="1">Multi-pass membrane protein</topology>
    </subcellularLocation>
</comment>
<gene>
    <name evidence="7" type="ORF">BAZO_13979</name>
</gene>
<feature type="transmembrane region" description="Helical" evidence="6">
    <location>
        <begin position="286"/>
        <end position="309"/>
    </location>
</feature>
<feature type="transmembrane region" description="Helical" evidence="6">
    <location>
        <begin position="407"/>
        <end position="427"/>
    </location>
</feature>
<reference evidence="7 8" key="1">
    <citation type="journal article" date="2012" name="Front. Microbiol.">
        <title>Redundancy and modularity in membrane-associated dissimilatory nitrate reduction in Bacillus.</title>
        <authorList>
            <person name="Heylen K."/>
            <person name="Keltjens J."/>
        </authorList>
    </citation>
    <scope>NUCLEOTIDE SEQUENCE [LARGE SCALE GENOMIC DNA]</scope>
    <source>
        <strain evidence="7 8">LMG 9581</strain>
    </source>
</reference>
<evidence type="ECO:0000256" key="4">
    <source>
        <dbReference type="ARBA" id="ARBA00022989"/>
    </source>
</evidence>
<evidence type="ECO:0000256" key="5">
    <source>
        <dbReference type="ARBA" id="ARBA00023136"/>
    </source>
</evidence>